<keyword evidence="2" id="KW-1185">Reference proteome</keyword>
<reference evidence="1" key="1">
    <citation type="submission" date="2023-10" db="EMBL/GenBank/DDBJ databases">
        <authorList>
            <person name="Noh H."/>
        </authorList>
    </citation>
    <scope>NUCLEOTIDE SEQUENCE</scope>
    <source>
        <strain evidence="1">DUCC4014</strain>
    </source>
</reference>
<proteinExistence type="predicted"/>
<dbReference type="AlphaFoldDB" id="A0AAF0Y0E3"/>
<dbReference type="RefSeq" id="XP_062623484.1">
    <property type="nucleotide sequence ID" value="XM_062767500.1"/>
</dbReference>
<sequence length="356" mass="39540">MLAPMSPPPAHRGALESFPASLGRALPPVLEASPPPPEPRKLSAGASLPAEILDMVLEYLDVEYHRDTLLALLRVSPAIWEPTARKLYRNVDIGADQVRRLFRAPISARTRLALSFIKFLVLTNVGYAAMQSLYSAALPNEPLFPSVTKVQVISTRPETLDSLKPTPGYFPPAGIFLFGAVDMCLWYAHNLGVLRGLAAQETLGLSIHCTTRQEAEYTMVHLLAQWNVKWKEQSVVYWYPFHELDGDGLSESLDIAVPSGIRVRCVQARLLVCRPMNDGPFDPIQPPKTVQFRLDAPRHACSVCGTRNGTWNHMDSSKDRTFWGERFTVATRKAERENPFSKLLGPIPGAISAFDQ</sequence>
<evidence type="ECO:0000313" key="2">
    <source>
        <dbReference type="Proteomes" id="UP000827549"/>
    </source>
</evidence>
<gene>
    <name evidence="1" type="ORF">LOC62_01G001031</name>
</gene>
<dbReference type="GeneID" id="87804289"/>
<organism evidence="1 2">
    <name type="scientific">Vanrija pseudolonga</name>
    <dbReference type="NCBI Taxonomy" id="143232"/>
    <lineage>
        <taxon>Eukaryota</taxon>
        <taxon>Fungi</taxon>
        <taxon>Dikarya</taxon>
        <taxon>Basidiomycota</taxon>
        <taxon>Agaricomycotina</taxon>
        <taxon>Tremellomycetes</taxon>
        <taxon>Trichosporonales</taxon>
        <taxon>Trichosporonaceae</taxon>
        <taxon>Vanrija</taxon>
    </lineage>
</organism>
<dbReference type="Proteomes" id="UP000827549">
    <property type="component" value="Chromosome 1"/>
</dbReference>
<protein>
    <submittedName>
        <fullName evidence="1">Uncharacterized protein</fullName>
    </submittedName>
</protein>
<evidence type="ECO:0000313" key="1">
    <source>
        <dbReference type="EMBL" id="WOO77452.1"/>
    </source>
</evidence>
<accession>A0AAF0Y0E3</accession>
<dbReference type="EMBL" id="CP086714">
    <property type="protein sequence ID" value="WOO77452.1"/>
    <property type="molecule type" value="Genomic_DNA"/>
</dbReference>
<name>A0AAF0Y0E3_9TREE</name>